<dbReference type="EC" id="4.2.3.4" evidence="8 19"/>
<keyword evidence="18" id="KW-0170">Cobalt</keyword>
<dbReference type="InterPro" id="IPR030963">
    <property type="entry name" value="DHQ_synth_fam"/>
</dbReference>
<keyword evidence="15" id="KW-0520">NAD</keyword>
<dbReference type="Proteomes" id="UP001230496">
    <property type="component" value="Chromosome"/>
</dbReference>
<evidence type="ECO:0000256" key="8">
    <source>
        <dbReference type="ARBA" id="ARBA00013031"/>
    </source>
</evidence>
<keyword evidence="23" id="KW-1185">Reference proteome</keyword>
<dbReference type="InterPro" id="IPR030960">
    <property type="entry name" value="DHQS/DOIS_N"/>
</dbReference>
<evidence type="ECO:0000256" key="13">
    <source>
        <dbReference type="ARBA" id="ARBA00022741"/>
    </source>
</evidence>
<evidence type="ECO:0000256" key="11">
    <source>
        <dbReference type="ARBA" id="ARBA00022605"/>
    </source>
</evidence>
<evidence type="ECO:0000256" key="19">
    <source>
        <dbReference type="NCBIfam" id="TIGR01357"/>
    </source>
</evidence>
<keyword evidence="14" id="KW-0862">Zinc</keyword>
<dbReference type="PANTHER" id="PTHR43622:SF7">
    <property type="entry name" value="3-DEHYDROQUINATE SYNTHASE, CHLOROPLASTIC"/>
    <property type="match status" value="1"/>
</dbReference>
<dbReference type="InterPro" id="IPR016037">
    <property type="entry name" value="DHQ_synth_AroB"/>
</dbReference>
<dbReference type="Pfam" id="PF01761">
    <property type="entry name" value="DHQ_synthase"/>
    <property type="match status" value="1"/>
</dbReference>
<dbReference type="PIRSF" id="PIRSF001455">
    <property type="entry name" value="DHQ_synth"/>
    <property type="match status" value="1"/>
</dbReference>
<keyword evidence="17 22" id="KW-0456">Lyase</keyword>
<dbReference type="CDD" id="cd08195">
    <property type="entry name" value="DHQS"/>
    <property type="match status" value="1"/>
</dbReference>
<dbReference type="GO" id="GO:0009073">
    <property type="term" value="P:aromatic amino acid family biosynthetic process"/>
    <property type="evidence" value="ECO:0007669"/>
    <property type="project" value="UniProtKB-KW"/>
</dbReference>
<dbReference type="GO" id="GO:0008652">
    <property type="term" value="P:amino acid biosynthetic process"/>
    <property type="evidence" value="ECO:0007669"/>
    <property type="project" value="UniProtKB-KW"/>
</dbReference>
<comment type="subcellular location">
    <subcellularLocation>
        <location evidence="5">Cytoplasm</location>
    </subcellularLocation>
</comment>
<evidence type="ECO:0000256" key="1">
    <source>
        <dbReference type="ARBA" id="ARBA00001393"/>
    </source>
</evidence>
<comment type="cofactor">
    <cofactor evidence="3">
        <name>Co(2+)</name>
        <dbReference type="ChEBI" id="CHEBI:48828"/>
    </cofactor>
</comment>
<dbReference type="Gene3D" id="1.20.1090.10">
    <property type="entry name" value="Dehydroquinate synthase-like - alpha domain"/>
    <property type="match status" value="1"/>
</dbReference>
<keyword evidence="10" id="KW-0963">Cytoplasm</keyword>
<evidence type="ECO:0000259" key="21">
    <source>
        <dbReference type="Pfam" id="PF24621"/>
    </source>
</evidence>
<keyword evidence="12" id="KW-0479">Metal-binding</keyword>
<feature type="domain" description="3-dehydroquinate synthase N-terminal" evidence="20">
    <location>
        <begin position="50"/>
        <end position="161"/>
    </location>
</feature>
<accession>A0AA51R8W0</accession>
<dbReference type="GO" id="GO:0005737">
    <property type="term" value="C:cytoplasm"/>
    <property type="evidence" value="ECO:0007669"/>
    <property type="project" value="UniProtKB-SubCell"/>
</dbReference>
<evidence type="ECO:0000256" key="16">
    <source>
        <dbReference type="ARBA" id="ARBA00023141"/>
    </source>
</evidence>
<dbReference type="GO" id="GO:0009423">
    <property type="term" value="P:chorismate biosynthetic process"/>
    <property type="evidence" value="ECO:0007669"/>
    <property type="project" value="UniProtKB-UniRule"/>
</dbReference>
<evidence type="ECO:0000256" key="10">
    <source>
        <dbReference type="ARBA" id="ARBA00022490"/>
    </source>
</evidence>
<evidence type="ECO:0000256" key="17">
    <source>
        <dbReference type="ARBA" id="ARBA00023239"/>
    </source>
</evidence>
<feature type="domain" description="3-dehydroquinate synthase C-terminal" evidence="21">
    <location>
        <begin position="164"/>
        <end position="303"/>
    </location>
</feature>
<proteinExistence type="inferred from homology"/>
<dbReference type="InterPro" id="IPR050071">
    <property type="entry name" value="Dehydroquinate_synthase"/>
</dbReference>
<evidence type="ECO:0000313" key="23">
    <source>
        <dbReference type="Proteomes" id="UP001230496"/>
    </source>
</evidence>
<dbReference type="SUPFAM" id="SSF56796">
    <property type="entry name" value="Dehydroquinate synthase-like"/>
    <property type="match status" value="1"/>
</dbReference>
<evidence type="ECO:0000256" key="9">
    <source>
        <dbReference type="ARBA" id="ARBA00017684"/>
    </source>
</evidence>
<dbReference type="EMBL" id="CP129971">
    <property type="protein sequence ID" value="WMN11627.1"/>
    <property type="molecule type" value="Genomic_DNA"/>
</dbReference>
<evidence type="ECO:0000313" key="22">
    <source>
        <dbReference type="EMBL" id="WMN11627.1"/>
    </source>
</evidence>
<keyword evidence="11" id="KW-0028">Amino-acid biosynthesis</keyword>
<dbReference type="Pfam" id="PF24621">
    <property type="entry name" value="DHQS_C"/>
    <property type="match status" value="1"/>
</dbReference>
<dbReference type="GO" id="GO:0046872">
    <property type="term" value="F:metal ion binding"/>
    <property type="evidence" value="ECO:0007669"/>
    <property type="project" value="UniProtKB-KW"/>
</dbReference>
<evidence type="ECO:0000256" key="5">
    <source>
        <dbReference type="ARBA" id="ARBA00004496"/>
    </source>
</evidence>
<name>A0AA51R8W0_9BACT</name>
<evidence type="ECO:0000256" key="4">
    <source>
        <dbReference type="ARBA" id="ARBA00003485"/>
    </source>
</evidence>
<keyword evidence="13" id="KW-0547">Nucleotide-binding</keyword>
<comment type="cofactor">
    <cofactor evidence="2">
        <name>NAD(+)</name>
        <dbReference type="ChEBI" id="CHEBI:57540"/>
    </cofactor>
</comment>
<evidence type="ECO:0000256" key="12">
    <source>
        <dbReference type="ARBA" id="ARBA00022723"/>
    </source>
</evidence>
<keyword evidence="16" id="KW-0057">Aromatic amino acid biosynthesis</keyword>
<organism evidence="22 23">
    <name type="scientific">Marivirga salinarum</name>
    <dbReference type="NCBI Taxonomy" id="3059078"/>
    <lineage>
        <taxon>Bacteria</taxon>
        <taxon>Pseudomonadati</taxon>
        <taxon>Bacteroidota</taxon>
        <taxon>Cytophagia</taxon>
        <taxon>Cytophagales</taxon>
        <taxon>Marivirgaceae</taxon>
        <taxon>Marivirga</taxon>
    </lineage>
</organism>
<dbReference type="AlphaFoldDB" id="A0AA51R8W0"/>
<evidence type="ECO:0000256" key="18">
    <source>
        <dbReference type="ARBA" id="ARBA00023285"/>
    </source>
</evidence>
<dbReference type="InterPro" id="IPR056179">
    <property type="entry name" value="DHQS_C"/>
</dbReference>
<evidence type="ECO:0000256" key="7">
    <source>
        <dbReference type="ARBA" id="ARBA00005412"/>
    </source>
</evidence>
<dbReference type="RefSeq" id="WP_308349122.1">
    <property type="nucleotide sequence ID" value="NZ_CP129971.1"/>
</dbReference>
<evidence type="ECO:0000256" key="14">
    <source>
        <dbReference type="ARBA" id="ARBA00022833"/>
    </source>
</evidence>
<evidence type="ECO:0000259" key="20">
    <source>
        <dbReference type="Pfam" id="PF01761"/>
    </source>
</evidence>
<evidence type="ECO:0000256" key="3">
    <source>
        <dbReference type="ARBA" id="ARBA00001941"/>
    </source>
</evidence>
<dbReference type="GO" id="GO:0000166">
    <property type="term" value="F:nucleotide binding"/>
    <property type="evidence" value="ECO:0007669"/>
    <property type="project" value="UniProtKB-KW"/>
</dbReference>
<sequence length="338" mass="37767">MSKVYFKDLSYIKELLASVEHSQLFILADENSKGHCYPLIKDYLEYHQVIEISSGEKHKTLDSCNLIWNALTNATADRKALLINLGGGVITDMGGFCAGTYKRGIRFINIPTTLLSQVDASVGAKTGIDFNGYKNHIGLFCEAEAVLVNPTFHQTLPQEQLVSGYAEMLKHGLIADQKHWQDCLENGYGKFSNELIQQSVKIKEKVVEADPTEKGLRKILNFGHTIGHAIETHLLNTENELLHGEAIGLGMIAEAFISRSKGLLSDQEYQIIIKELGRIYNSSKIEKASYVEIKRLCKQDKKNQNGELNMSLLKNIGQAVYDIPVEEELIDEALNVIL</sequence>
<comment type="pathway">
    <text evidence="6">Metabolic intermediate biosynthesis; chorismate biosynthesis; chorismate from D-erythrose 4-phosphate and phosphoenolpyruvate: step 2/7.</text>
</comment>
<dbReference type="Gene3D" id="3.40.50.1970">
    <property type="match status" value="1"/>
</dbReference>
<dbReference type="PANTHER" id="PTHR43622">
    <property type="entry name" value="3-DEHYDROQUINATE SYNTHASE"/>
    <property type="match status" value="1"/>
</dbReference>
<dbReference type="NCBIfam" id="TIGR01357">
    <property type="entry name" value="aroB"/>
    <property type="match status" value="1"/>
</dbReference>
<comment type="catalytic activity">
    <reaction evidence="1">
        <text>7-phospho-2-dehydro-3-deoxy-D-arabino-heptonate = 3-dehydroquinate + phosphate</text>
        <dbReference type="Rhea" id="RHEA:21968"/>
        <dbReference type="ChEBI" id="CHEBI:32364"/>
        <dbReference type="ChEBI" id="CHEBI:43474"/>
        <dbReference type="ChEBI" id="CHEBI:58394"/>
        <dbReference type="EC" id="4.2.3.4"/>
    </reaction>
</comment>
<reference evidence="22 23" key="1">
    <citation type="submission" date="2023-08" db="EMBL/GenBank/DDBJ databases">
        <title>Comparative genomics and taxonomic characterization of three novel marine species of genus Marivirga.</title>
        <authorList>
            <person name="Muhammad N."/>
            <person name="Kim S.-G."/>
        </authorList>
    </citation>
    <scope>NUCLEOTIDE SEQUENCE [LARGE SCALE GENOMIC DNA]</scope>
    <source>
        <strain evidence="22 23">BDSF4-3</strain>
    </source>
</reference>
<dbReference type="GO" id="GO:0003856">
    <property type="term" value="F:3-dehydroquinate synthase activity"/>
    <property type="evidence" value="ECO:0007669"/>
    <property type="project" value="UniProtKB-UniRule"/>
</dbReference>
<comment type="similarity">
    <text evidence="7">Belongs to the sugar phosphate cyclases superfamily. Dehydroquinate synthase family.</text>
</comment>
<dbReference type="KEGG" id="msaa:QYS49_39055"/>
<evidence type="ECO:0000256" key="15">
    <source>
        <dbReference type="ARBA" id="ARBA00023027"/>
    </source>
</evidence>
<evidence type="ECO:0000256" key="2">
    <source>
        <dbReference type="ARBA" id="ARBA00001911"/>
    </source>
</evidence>
<evidence type="ECO:0000256" key="6">
    <source>
        <dbReference type="ARBA" id="ARBA00004661"/>
    </source>
</evidence>
<gene>
    <name evidence="22" type="primary">aroB</name>
    <name evidence="22" type="ORF">QYS49_39055</name>
</gene>
<protein>
    <recommendedName>
        <fullName evidence="9 19">3-dehydroquinate synthase</fullName>
        <ecNumber evidence="8 19">4.2.3.4</ecNumber>
    </recommendedName>
</protein>
<comment type="function">
    <text evidence="4">Catalyzes the conversion of 3-deoxy-D-arabino-heptulosonate 7-phosphate (DAHP) to dehydroquinate (DHQ).</text>
</comment>